<dbReference type="SUPFAM" id="SSF47050">
    <property type="entry name" value="VHP, Villin headpiece domain"/>
    <property type="match status" value="1"/>
</dbReference>
<name>A0A3B3TLM3_9TELE</name>
<evidence type="ECO:0000256" key="3">
    <source>
        <dbReference type="ARBA" id="ARBA00022490"/>
    </source>
</evidence>
<sequence>MRNGQNKEKDAEDSGEVKLTLVQDALAQLMKAQCPVEELLRSPLPAGVDPQHLEVYLSDQDFQAVLEMKRDEYASLPSWEQTDLKKSKGLFY</sequence>
<dbReference type="Proteomes" id="UP000261500">
    <property type="component" value="Unplaced"/>
</dbReference>
<keyword evidence="3" id="KW-0963">Cytoplasm</keyword>
<keyword evidence="4" id="KW-0677">Repeat</keyword>
<dbReference type="InterPro" id="IPR036886">
    <property type="entry name" value="Villin_headpiece_dom_sf"/>
</dbReference>
<dbReference type="GO" id="GO:0016020">
    <property type="term" value="C:membrane"/>
    <property type="evidence" value="ECO:0007669"/>
    <property type="project" value="UniProtKB-SubCell"/>
</dbReference>
<dbReference type="PROSITE" id="PS51089">
    <property type="entry name" value="HP"/>
    <property type="match status" value="1"/>
</dbReference>
<evidence type="ECO:0000256" key="1">
    <source>
        <dbReference type="ARBA" id="ARBA00004170"/>
    </source>
</evidence>
<evidence type="ECO:0000313" key="9">
    <source>
        <dbReference type="Proteomes" id="UP000261500"/>
    </source>
</evidence>
<dbReference type="GO" id="GO:0051015">
    <property type="term" value="F:actin filament binding"/>
    <property type="evidence" value="ECO:0007669"/>
    <property type="project" value="TreeGrafter"/>
</dbReference>
<reference evidence="8" key="2">
    <citation type="submission" date="2025-09" db="UniProtKB">
        <authorList>
            <consortium name="Ensembl"/>
        </authorList>
    </citation>
    <scope>IDENTIFICATION</scope>
</reference>
<dbReference type="PANTHER" id="PTHR24213:SF9">
    <property type="entry name" value="UNCOORDINATED 115A, ISOFORM B-RELATED"/>
    <property type="match status" value="1"/>
</dbReference>
<organism evidence="8 9">
    <name type="scientific">Poecilia latipinna</name>
    <name type="common">sailfin molly</name>
    <dbReference type="NCBI Taxonomy" id="48699"/>
    <lineage>
        <taxon>Eukaryota</taxon>
        <taxon>Metazoa</taxon>
        <taxon>Chordata</taxon>
        <taxon>Craniata</taxon>
        <taxon>Vertebrata</taxon>
        <taxon>Euteleostomi</taxon>
        <taxon>Actinopterygii</taxon>
        <taxon>Neopterygii</taxon>
        <taxon>Teleostei</taxon>
        <taxon>Neoteleostei</taxon>
        <taxon>Acanthomorphata</taxon>
        <taxon>Ovalentaria</taxon>
        <taxon>Atherinomorphae</taxon>
        <taxon>Cyprinodontiformes</taxon>
        <taxon>Poeciliidae</taxon>
        <taxon>Poeciliinae</taxon>
        <taxon>Poecilia</taxon>
    </lineage>
</organism>
<dbReference type="SMART" id="SM00153">
    <property type="entry name" value="VHP"/>
    <property type="match status" value="1"/>
</dbReference>
<dbReference type="FunFam" id="1.10.950.10:FF:000003">
    <property type="entry name" value="supervillin isoform X2"/>
    <property type="match status" value="1"/>
</dbReference>
<dbReference type="GO" id="GO:0015629">
    <property type="term" value="C:actin cytoskeleton"/>
    <property type="evidence" value="ECO:0007669"/>
    <property type="project" value="TreeGrafter"/>
</dbReference>
<comment type="subcellular location">
    <subcellularLocation>
        <location evidence="2">Cytoplasm</location>
        <location evidence="2">Cytoskeleton</location>
    </subcellularLocation>
    <subcellularLocation>
        <location evidence="1">Membrane</location>
        <topology evidence="1">Peripheral membrane protein</topology>
    </subcellularLocation>
</comment>
<feature type="domain" description="HP" evidence="7">
    <location>
        <begin position="28"/>
        <end position="91"/>
    </location>
</feature>
<evidence type="ECO:0000256" key="2">
    <source>
        <dbReference type="ARBA" id="ARBA00004245"/>
    </source>
</evidence>
<keyword evidence="6" id="KW-0206">Cytoskeleton</keyword>
<evidence type="ECO:0000256" key="6">
    <source>
        <dbReference type="ARBA" id="ARBA00023212"/>
    </source>
</evidence>
<proteinExistence type="predicted"/>
<dbReference type="GO" id="GO:0030032">
    <property type="term" value="P:lamellipodium assembly"/>
    <property type="evidence" value="ECO:0007669"/>
    <property type="project" value="TreeGrafter"/>
</dbReference>
<dbReference type="Pfam" id="PF02209">
    <property type="entry name" value="VHP"/>
    <property type="match status" value="1"/>
</dbReference>
<dbReference type="InterPro" id="IPR051618">
    <property type="entry name" value="Actin-binding_LIM"/>
</dbReference>
<evidence type="ECO:0000256" key="4">
    <source>
        <dbReference type="ARBA" id="ARBA00022737"/>
    </source>
</evidence>
<protein>
    <recommendedName>
        <fullName evidence="7">HP domain-containing protein</fullName>
    </recommendedName>
</protein>
<evidence type="ECO:0000259" key="7">
    <source>
        <dbReference type="PROSITE" id="PS51089"/>
    </source>
</evidence>
<dbReference type="Gene3D" id="1.10.950.10">
    <property type="entry name" value="Villin headpiece domain"/>
    <property type="match status" value="1"/>
</dbReference>
<dbReference type="InterPro" id="IPR003128">
    <property type="entry name" value="Villin_headpiece"/>
</dbReference>
<dbReference type="PANTHER" id="PTHR24213">
    <property type="entry name" value="ACTIN-BINDING LIM PROTEIN"/>
    <property type="match status" value="1"/>
</dbReference>
<dbReference type="AlphaFoldDB" id="A0A3B3TLM3"/>
<evidence type="ECO:0000313" key="8">
    <source>
        <dbReference type="Ensembl" id="ENSPLAP00000001174.1"/>
    </source>
</evidence>
<dbReference type="Ensembl" id="ENSPLAT00000015206.1">
    <property type="protein sequence ID" value="ENSPLAP00000001174.1"/>
    <property type="gene ID" value="ENSPLAG00000002161.1"/>
</dbReference>
<keyword evidence="5" id="KW-0472">Membrane</keyword>
<keyword evidence="9" id="KW-1185">Reference proteome</keyword>
<reference evidence="8" key="1">
    <citation type="submission" date="2025-08" db="UniProtKB">
        <authorList>
            <consortium name="Ensembl"/>
        </authorList>
    </citation>
    <scope>IDENTIFICATION</scope>
</reference>
<accession>A0A3B3TLM3</accession>
<evidence type="ECO:0000256" key="5">
    <source>
        <dbReference type="ARBA" id="ARBA00023136"/>
    </source>
</evidence>
<dbReference type="GO" id="GO:0007010">
    <property type="term" value="P:cytoskeleton organization"/>
    <property type="evidence" value="ECO:0007669"/>
    <property type="project" value="InterPro"/>
</dbReference>
<dbReference type="GeneTree" id="ENSGT00940000166828"/>